<dbReference type="RefSeq" id="WP_230491391.1">
    <property type="nucleotide sequence ID" value="NZ_BAABSK010000003.1"/>
</dbReference>
<evidence type="ECO:0000313" key="2">
    <source>
        <dbReference type="Proteomes" id="UP001179501"/>
    </source>
</evidence>
<gene>
    <name evidence="1" type="ORF">NY151_09820</name>
</gene>
<dbReference type="AlphaFoldDB" id="A0AAF0BFJ4"/>
<name>A0AAF0BFJ4_PORGN</name>
<dbReference type="Proteomes" id="UP001179501">
    <property type="component" value="Chromosome"/>
</dbReference>
<protein>
    <submittedName>
        <fullName evidence="1">DUF1661 domain-containing protein</fullName>
    </submittedName>
</protein>
<accession>A0AAF0BFJ4</accession>
<organism evidence="1 2">
    <name type="scientific">Porphyromonas gingivalis</name>
    <name type="common">Bacteroides gingivalis</name>
    <dbReference type="NCBI Taxonomy" id="837"/>
    <lineage>
        <taxon>Bacteria</taxon>
        <taxon>Pseudomonadati</taxon>
        <taxon>Bacteroidota</taxon>
        <taxon>Bacteroidia</taxon>
        <taxon>Bacteroidales</taxon>
        <taxon>Porphyromonadaceae</taxon>
        <taxon>Porphyromonas</taxon>
    </lineage>
</organism>
<proteinExistence type="predicted"/>
<evidence type="ECO:0000313" key="1">
    <source>
        <dbReference type="EMBL" id="WCG02931.1"/>
    </source>
</evidence>
<dbReference type="Pfam" id="PF07877">
    <property type="entry name" value="DUF1661"/>
    <property type="match status" value="1"/>
</dbReference>
<reference evidence="1" key="1">
    <citation type="submission" date="2023-01" db="EMBL/GenBank/DDBJ databases">
        <title>Phages are important unrecognized players in the ecology of the oral pathogen Porphyromonas gingivalis.</title>
        <authorList>
            <person name="Matrishin C.B."/>
            <person name="Kauffman K.M."/>
        </authorList>
    </citation>
    <scope>NUCLEOTIDE SEQUENCE</scope>
    <source>
        <strain evidence="1">ATCC 49417</strain>
    </source>
</reference>
<sequence length="37" mass="4587">MARYFFTSRAKMKKFTRHVFRNHKCRNFCNVTCDVRS</sequence>
<dbReference type="EMBL" id="CP116614">
    <property type="protein sequence ID" value="WCG02931.1"/>
    <property type="molecule type" value="Genomic_DNA"/>
</dbReference>
<dbReference type="InterPro" id="IPR012456">
    <property type="entry name" value="DUF1661"/>
</dbReference>